<feature type="transmembrane region" description="Helical" evidence="1">
    <location>
        <begin position="26"/>
        <end position="45"/>
    </location>
</feature>
<proteinExistence type="predicted"/>
<protein>
    <submittedName>
        <fullName evidence="2">Uncharacterized protein</fullName>
    </submittedName>
</protein>
<feature type="transmembrane region" description="Helical" evidence="1">
    <location>
        <begin position="106"/>
        <end position="124"/>
    </location>
</feature>
<evidence type="ECO:0000313" key="3">
    <source>
        <dbReference type="Proteomes" id="UP000028542"/>
    </source>
</evidence>
<sequence>MKNFFYKTNVKNNIITLYPKESKCNVWYIISISFLIVFMIFNIFFSNLLVLDGKFPLPWIVLLCITVIITITNFNEFHSSNFIIISYIITIPMILNYLLFKLYIYIPSHIILILSLGISIIYRVTKEFHSKKYLKIIMVILSICTFFSINYYIYSKRIIKDSNLNTTVKKAIGMNSYSLNSLNKTELSNVNILKIKNVSNLKGLEYIENLNTLDINDDGLILDYLPITKLYNLKTLSIHRCNLNVLSEVALFDKIDTFKLIYPKTDSINSLPLFPKVKNLTISFSSDFQLSTLKNFPNVEEFSLCLEGPLIVDGIEVINNLKTLNLSYAYISDYSKLFDIPTLKTISLKNCYIVNLEDFIKQAESKGIKVIM</sequence>
<gene>
    <name evidence="2" type="ORF">IO99_04045</name>
</gene>
<dbReference type="AlphaFoldDB" id="A0A084JFX2"/>
<organism evidence="2 3">
    <name type="scientific">Clostridium sulfidigenes</name>
    <dbReference type="NCBI Taxonomy" id="318464"/>
    <lineage>
        <taxon>Bacteria</taxon>
        <taxon>Bacillati</taxon>
        <taxon>Bacillota</taxon>
        <taxon>Clostridia</taxon>
        <taxon>Eubacteriales</taxon>
        <taxon>Clostridiaceae</taxon>
        <taxon>Clostridium</taxon>
    </lineage>
</organism>
<evidence type="ECO:0000256" key="1">
    <source>
        <dbReference type="SAM" id="Phobius"/>
    </source>
</evidence>
<feature type="transmembrane region" description="Helical" evidence="1">
    <location>
        <begin position="82"/>
        <end position="100"/>
    </location>
</feature>
<dbReference type="EMBL" id="JPMD01000007">
    <property type="protein sequence ID" value="KEZ87856.1"/>
    <property type="molecule type" value="Genomic_DNA"/>
</dbReference>
<name>A0A084JFX2_9CLOT</name>
<dbReference type="Proteomes" id="UP000028542">
    <property type="component" value="Unassembled WGS sequence"/>
</dbReference>
<comment type="caution">
    <text evidence="2">The sequence shown here is derived from an EMBL/GenBank/DDBJ whole genome shotgun (WGS) entry which is preliminary data.</text>
</comment>
<dbReference type="RefSeq" id="WP_035130558.1">
    <property type="nucleotide sequence ID" value="NZ_JPMD01000007.1"/>
</dbReference>
<keyword evidence="1" id="KW-0812">Transmembrane</keyword>
<reference evidence="2 3" key="1">
    <citation type="submission" date="2014-07" db="EMBL/GenBank/DDBJ databases">
        <title>Draft genome of Clostridium sulfidigenes 113A isolated from sediments associated with methane hydrate from Krishna Godavari basin.</title>
        <authorList>
            <person name="Honkalas V.S."/>
            <person name="Dabir A.P."/>
            <person name="Arora P."/>
            <person name="Dhakephalkar P.K."/>
        </authorList>
    </citation>
    <scope>NUCLEOTIDE SEQUENCE [LARGE SCALE GENOMIC DNA]</scope>
    <source>
        <strain evidence="2 3">113A</strain>
    </source>
</reference>
<keyword evidence="1" id="KW-0472">Membrane</keyword>
<feature type="transmembrane region" description="Helical" evidence="1">
    <location>
        <begin position="57"/>
        <end position="75"/>
    </location>
</feature>
<dbReference type="Gene3D" id="3.80.10.10">
    <property type="entry name" value="Ribonuclease Inhibitor"/>
    <property type="match status" value="1"/>
</dbReference>
<accession>A0A084JFX2</accession>
<dbReference type="SUPFAM" id="SSF52058">
    <property type="entry name" value="L domain-like"/>
    <property type="match status" value="1"/>
</dbReference>
<feature type="transmembrane region" description="Helical" evidence="1">
    <location>
        <begin position="136"/>
        <end position="154"/>
    </location>
</feature>
<evidence type="ECO:0000313" key="2">
    <source>
        <dbReference type="EMBL" id="KEZ87856.1"/>
    </source>
</evidence>
<keyword evidence="1" id="KW-1133">Transmembrane helix</keyword>
<dbReference type="InterPro" id="IPR032675">
    <property type="entry name" value="LRR_dom_sf"/>
</dbReference>
<keyword evidence="3" id="KW-1185">Reference proteome</keyword>